<evidence type="ECO:0000256" key="2">
    <source>
        <dbReference type="SAM" id="Phobius"/>
    </source>
</evidence>
<dbReference type="PANTHER" id="PTHR41542:SF1">
    <property type="entry name" value="BLL5807 PROTEIN"/>
    <property type="match status" value="1"/>
</dbReference>
<feature type="chain" id="PRO_5037401698" description="Preprotein translocase subunit Tim44" evidence="3">
    <location>
        <begin position="25"/>
        <end position="140"/>
    </location>
</feature>
<gene>
    <name evidence="4" type="ORF">GCM10010916_03600</name>
</gene>
<dbReference type="Proteomes" id="UP000644756">
    <property type="component" value="Unassembled WGS sequence"/>
</dbReference>
<reference evidence="4" key="1">
    <citation type="journal article" date="2014" name="Int. J. Syst. Evol. Microbiol.">
        <title>Complete genome sequence of Corynebacterium casei LMG S-19264T (=DSM 44701T), isolated from a smear-ripened cheese.</title>
        <authorList>
            <consortium name="US DOE Joint Genome Institute (JGI-PGF)"/>
            <person name="Walter F."/>
            <person name="Albersmeier A."/>
            <person name="Kalinowski J."/>
            <person name="Ruckert C."/>
        </authorList>
    </citation>
    <scope>NUCLEOTIDE SEQUENCE</scope>
    <source>
        <strain evidence="4">CGMCC 1.12987</strain>
    </source>
</reference>
<evidence type="ECO:0000256" key="1">
    <source>
        <dbReference type="SAM" id="MobiDB-lite"/>
    </source>
</evidence>
<dbReference type="AlphaFoldDB" id="A0A917CJL6"/>
<evidence type="ECO:0000256" key="3">
    <source>
        <dbReference type="SAM" id="SignalP"/>
    </source>
</evidence>
<feature type="transmembrane region" description="Helical" evidence="2">
    <location>
        <begin position="106"/>
        <end position="127"/>
    </location>
</feature>
<feature type="compositionally biased region" description="Polar residues" evidence="1">
    <location>
        <begin position="30"/>
        <end position="57"/>
    </location>
</feature>
<feature type="signal peptide" evidence="3">
    <location>
        <begin position="1"/>
        <end position="24"/>
    </location>
</feature>
<keyword evidence="2" id="KW-1133">Transmembrane helix</keyword>
<sequence length="140" mass="15032">MKKMLLLVMAFTLFLAYVAPDADARRSGRSGFTQTPKKPADNNVQRSDQGTQSQQPGATAGSAANRGGGFFSGGGLMKGLMIGGLAGMLFGGLFGGMGFMGEFLGLLVNVLAIFLLFVAIRGIIQYFRNRKRVDDNRRPY</sequence>
<dbReference type="EMBL" id="BMGR01000001">
    <property type="protein sequence ID" value="GGF89549.1"/>
    <property type="molecule type" value="Genomic_DNA"/>
</dbReference>
<evidence type="ECO:0000313" key="4">
    <source>
        <dbReference type="EMBL" id="GGF89549.1"/>
    </source>
</evidence>
<reference evidence="4" key="2">
    <citation type="submission" date="2020-09" db="EMBL/GenBank/DDBJ databases">
        <authorList>
            <person name="Sun Q."/>
            <person name="Zhou Y."/>
        </authorList>
    </citation>
    <scope>NUCLEOTIDE SEQUENCE</scope>
    <source>
        <strain evidence="4">CGMCC 1.12987</strain>
    </source>
</reference>
<feature type="transmembrane region" description="Helical" evidence="2">
    <location>
        <begin position="80"/>
        <end position="99"/>
    </location>
</feature>
<keyword evidence="2" id="KW-0472">Membrane</keyword>
<keyword evidence="5" id="KW-1185">Reference proteome</keyword>
<dbReference type="PANTHER" id="PTHR41542">
    <property type="entry name" value="BLL5807 PROTEIN"/>
    <property type="match status" value="1"/>
</dbReference>
<accession>A0A917CJL6</accession>
<protein>
    <recommendedName>
        <fullName evidence="6">Preprotein translocase subunit Tim44</fullName>
    </recommendedName>
</protein>
<keyword evidence="3" id="KW-0732">Signal</keyword>
<evidence type="ECO:0000313" key="5">
    <source>
        <dbReference type="Proteomes" id="UP000644756"/>
    </source>
</evidence>
<dbReference type="RefSeq" id="WP_188528433.1">
    <property type="nucleotide sequence ID" value="NZ_BMGR01000001.1"/>
</dbReference>
<comment type="caution">
    <text evidence="4">The sequence shown here is derived from an EMBL/GenBank/DDBJ whole genome shotgun (WGS) entry which is preliminary data.</text>
</comment>
<name>A0A917CJL6_9BACL</name>
<organism evidence="4 5">
    <name type="scientific">Paenibacillus abyssi</name>
    <dbReference type="NCBI Taxonomy" id="1340531"/>
    <lineage>
        <taxon>Bacteria</taxon>
        <taxon>Bacillati</taxon>
        <taxon>Bacillota</taxon>
        <taxon>Bacilli</taxon>
        <taxon>Bacillales</taxon>
        <taxon>Paenibacillaceae</taxon>
        <taxon>Paenibacillus</taxon>
    </lineage>
</organism>
<proteinExistence type="predicted"/>
<evidence type="ECO:0008006" key="6">
    <source>
        <dbReference type="Google" id="ProtNLM"/>
    </source>
</evidence>
<keyword evidence="2" id="KW-0812">Transmembrane</keyword>
<feature type="region of interest" description="Disordered" evidence="1">
    <location>
        <begin position="28"/>
        <end position="63"/>
    </location>
</feature>